<name>A0A3D9HJW3_9PROT</name>
<sequence>MRTIWMLPGWFGFIFGSSPSGSENLGFTGQIKCQAVKALMTVREWHARWRQRLDLAGMPEYRLKDLGLSAADAEFEASKPFWRQ</sequence>
<keyword evidence="3" id="KW-1185">Reference proteome</keyword>
<organism evidence="2 3">
    <name type="scientific">Aestuariispira insulae</name>
    <dbReference type="NCBI Taxonomy" id="1461337"/>
    <lineage>
        <taxon>Bacteria</taxon>
        <taxon>Pseudomonadati</taxon>
        <taxon>Pseudomonadota</taxon>
        <taxon>Alphaproteobacteria</taxon>
        <taxon>Rhodospirillales</taxon>
        <taxon>Kiloniellaceae</taxon>
        <taxon>Aestuariispira</taxon>
    </lineage>
</organism>
<dbReference type="OrthoDB" id="8096613at2"/>
<comment type="caution">
    <text evidence="2">The sequence shown here is derived from an EMBL/GenBank/DDBJ whole genome shotgun (WGS) entry which is preliminary data.</text>
</comment>
<accession>A0A3D9HJW3</accession>
<feature type="domain" description="YjiS-like" evidence="1">
    <location>
        <begin position="41"/>
        <end position="74"/>
    </location>
</feature>
<evidence type="ECO:0000259" key="1">
    <source>
        <dbReference type="Pfam" id="PF06568"/>
    </source>
</evidence>
<protein>
    <submittedName>
        <fullName evidence="2">Uncharacterized protein YjiS (DUF1127 family)</fullName>
    </submittedName>
</protein>
<reference evidence="2 3" key="1">
    <citation type="submission" date="2018-07" db="EMBL/GenBank/DDBJ databases">
        <title>Genomic Encyclopedia of Type Strains, Phase III (KMG-III): the genomes of soil and plant-associated and newly described type strains.</title>
        <authorList>
            <person name="Whitman W."/>
        </authorList>
    </citation>
    <scope>NUCLEOTIDE SEQUENCE [LARGE SCALE GENOMIC DNA]</scope>
    <source>
        <strain evidence="2 3">CECT 8488</strain>
    </source>
</reference>
<proteinExistence type="predicted"/>
<gene>
    <name evidence="2" type="ORF">DFP90_105171</name>
</gene>
<dbReference type="Pfam" id="PF06568">
    <property type="entry name" value="YjiS-like"/>
    <property type="match status" value="1"/>
</dbReference>
<evidence type="ECO:0000313" key="2">
    <source>
        <dbReference type="EMBL" id="RED49799.1"/>
    </source>
</evidence>
<dbReference type="AlphaFoldDB" id="A0A3D9HJW3"/>
<evidence type="ECO:0000313" key="3">
    <source>
        <dbReference type="Proteomes" id="UP000256845"/>
    </source>
</evidence>
<dbReference type="Proteomes" id="UP000256845">
    <property type="component" value="Unassembled WGS sequence"/>
</dbReference>
<dbReference type="InterPro" id="IPR009506">
    <property type="entry name" value="YjiS-like"/>
</dbReference>
<dbReference type="EMBL" id="QRDW01000005">
    <property type="protein sequence ID" value="RED49799.1"/>
    <property type="molecule type" value="Genomic_DNA"/>
</dbReference>